<dbReference type="PANTHER" id="PTHR15004:SF0">
    <property type="entry name" value="GLUTAMYL-TRNA(GLN) AMIDOTRANSFERASE SUBUNIT C, MITOCHONDRIAL"/>
    <property type="match status" value="1"/>
</dbReference>
<evidence type="ECO:0000259" key="1">
    <source>
        <dbReference type="Pfam" id="PF20978"/>
    </source>
</evidence>
<sequence length="198" mass="21731">MSLCVNCRLLAVRQAIRQHRRSPSAIPFAALSTKSSSPSTAQDILSKPTWSVKSLFSSSNDGESAPDTITPAQLHHLLRLSALPLPKSQAEEQSMIATIQSQLRFVRAVQRVNTDGVEPLRAIRDETEAAVKETTIGLEDLKEALAKETLVGHYKRPRRVKEKIKSAAEDWDALLTASRKAGKYFVVDSGKKTEAGEP</sequence>
<dbReference type="PANTHER" id="PTHR15004">
    <property type="entry name" value="GLUTAMYL-TRNA(GLN) AMIDOTRANSFERASE SUBUNIT C, MITOCHONDRIAL"/>
    <property type="match status" value="1"/>
</dbReference>
<protein>
    <recommendedName>
        <fullName evidence="1">Glutamyl-tRNA amidotransferase complex subunit Gta3 domain-containing protein</fullName>
    </recommendedName>
</protein>
<organism evidence="2 3">
    <name type="scientific">Cladobotryum mycophilum</name>
    <dbReference type="NCBI Taxonomy" id="491253"/>
    <lineage>
        <taxon>Eukaryota</taxon>
        <taxon>Fungi</taxon>
        <taxon>Dikarya</taxon>
        <taxon>Ascomycota</taxon>
        <taxon>Pezizomycotina</taxon>
        <taxon>Sordariomycetes</taxon>
        <taxon>Hypocreomycetidae</taxon>
        <taxon>Hypocreales</taxon>
        <taxon>Hypocreaceae</taxon>
        <taxon>Cladobotryum</taxon>
    </lineage>
</organism>
<comment type="caution">
    <text evidence="2">The sequence shown here is derived from an EMBL/GenBank/DDBJ whole genome shotgun (WGS) entry which is preliminary data.</text>
</comment>
<proteinExistence type="predicted"/>
<keyword evidence="3" id="KW-1185">Reference proteome</keyword>
<feature type="domain" description="Glutamyl-tRNA amidotransferase complex subunit Gta3" evidence="1">
    <location>
        <begin position="64"/>
        <end position="120"/>
    </location>
</feature>
<evidence type="ECO:0000313" key="3">
    <source>
        <dbReference type="Proteomes" id="UP001338125"/>
    </source>
</evidence>
<dbReference type="Pfam" id="PF20978">
    <property type="entry name" value="Gta3"/>
    <property type="match status" value="1"/>
</dbReference>
<dbReference type="Proteomes" id="UP001338125">
    <property type="component" value="Unassembled WGS sequence"/>
</dbReference>
<dbReference type="InterPro" id="IPR049545">
    <property type="entry name" value="Gta3_dom"/>
</dbReference>
<name>A0ABR0SZ54_9HYPO</name>
<dbReference type="InterPro" id="IPR003837">
    <property type="entry name" value="GatC"/>
</dbReference>
<dbReference type="EMBL" id="JAVFKD010000002">
    <property type="protein sequence ID" value="KAK5997050.1"/>
    <property type="molecule type" value="Genomic_DNA"/>
</dbReference>
<gene>
    <name evidence="2" type="ORF">PT974_02401</name>
</gene>
<accession>A0ABR0SZ54</accession>
<reference evidence="2 3" key="1">
    <citation type="submission" date="2024-01" db="EMBL/GenBank/DDBJ databases">
        <title>Complete genome of Cladobotryum mycophilum ATHUM6906.</title>
        <authorList>
            <person name="Christinaki A.C."/>
            <person name="Myridakis A.I."/>
            <person name="Kouvelis V.N."/>
        </authorList>
    </citation>
    <scope>NUCLEOTIDE SEQUENCE [LARGE SCALE GENOMIC DNA]</scope>
    <source>
        <strain evidence="2 3">ATHUM6906</strain>
    </source>
</reference>
<evidence type="ECO:0000313" key="2">
    <source>
        <dbReference type="EMBL" id="KAK5997050.1"/>
    </source>
</evidence>